<gene>
    <name evidence="1" type="ORF">RUJ08_14495</name>
</gene>
<comment type="caution">
    <text evidence="1">The sequence shown here is derived from an EMBL/GenBank/DDBJ whole genome shotgun (WGS) entry which is preliminary data.</text>
</comment>
<protein>
    <submittedName>
        <fullName evidence="1">Uncharacterized protein</fullName>
    </submittedName>
</protein>
<evidence type="ECO:0000313" key="2">
    <source>
        <dbReference type="Proteomes" id="UP001187868"/>
    </source>
</evidence>
<name>A0ABU4EH33_9GAMM</name>
<dbReference type="EMBL" id="JAWLLM010000015">
    <property type="protein sequence ID" value="MDV7043336.1"/>
    <property type="molecule type" value="Genomic_DNA"/>
</dbReference>
<dbReference type="RefSeq" id="WP_196376162.1">
    <property type="nucleotide sequence ID" value="NZ_CP104920.1"/>
</dbReference>
<reference evidence="1 2" key="1">
    <citation type="submission" date="2023-10" db="EMBL/GenBank/DDBJ databases">
        <title>Clonality and diversity in the soft rot Dickeya solani phytopathogen.</title>
        <authorList>
            <person name="Pedron J."/>
            <person name="Van Gijisegem F."/>
            <person name="Portier P."/>
            <person name="Taghouti G."/>
        </authorList>
    </citation>
    <scope>NUCLEOTIDE SEQUENCE [LARGE SCALE GENOMIC DNA]</scope>
    <source>
        <strain evidence="1 2">FVG2-MFV017-A9</strain>
    </source>
</reference>
<dbReference type="Proteomes" id="UP001187868">
    <property type="component" value="Unassembled WGS sequence"/>
</dbReference>
<proteinExistence type="predicted"/>
<accession>A0ABU4EH33</accession>
<keyword evidence="2" id="KW-1185">Reference proteome</keyword>
<evidence type="ECO:0000313" key="1">
    <source>
        <dbReference type="EMBL" id="MDV7043336.1"/>
    </source>
</evidence>
<organism evidence="1 2">
    <name type="scientific">Dickeya solani</name>
    <dbReference type="NCBI Taxonomy" id="1089444"/>
    <lineage>
        <taxon>Bacteria</taxon>
        <taxon>Pseudomonadati</taxon>
        <taxon>Pseudomonadota</taxon>
        <taxon>Gammaproteobacteria</taxon>
        <taxon>Enterobacterales</taxon>
        <taxon>Pectobacteriaceae</taxon>
        <taxon>Dickeya</taxon>
    </lineage>
</organism>
<sequence length="55" mass="6083">MSGKFAVIKNGVVDNIIVADDGYQIDGCELVEYADQPISIGDKYQDGKFINEEKE</sequence>